<name>A0AAV4FSF0_9GAST</name>
<dbReference type="Proteomes" id="UP000762676">
    <property type="component" value="Unassembled WGS sequence"/>
</dbReference>
<evidence type="ECO:0000313" key="3">
    <source>
        <dbReference type="Proteomes" id="UP000762676"/>
    </source>
</evidence>
<feature type="region of interest" description="Disordered" evidence="1">
    <location>
        <begin position="279"/>
        <end position="301"/>
    </location>
</feature>
<feature type="compositionally biased region" description="Basic residues" evidence="1">
    <location>
        <begin position="1"/>
        <end position="11"/>
    </location>
</feature>
<feature type="region of interest" description="Disordered" evidence="1">
    <location>
        <begin position="71"/>
        <end position="97"/>
    </location>
</feature>
<dbReference type="AlphaFoldDB" id="A0AAV4FSF0"/>
<feature type="region of interest" description="Disordered" evidence="1">
    <location>
        <begin position="128"/>
        <end position="156"/>
    </location>
</feature>
<proteinExistence type="predicted"/>
<gene>
    <name evidence="2" type="ORF">ElyMa_005796200</name>
</gene>
<sequence length="301" mass="32380">MARDRPKKRLGVKGCGTIVSGNGAEDTGQGASNKDTSPFLTYRRTDLQKSSFVPRRISGGEEAILKEKTCKKQASNFSGDRQSKRTPLLASRPVSQIDSRSQLKTKTSSTFSSVFLTHPKYDVSMSLHQGQNETGNLEPKSILKNSPRRRDSTTSSVLCSITPEENASAQVLTPTTTNHATLPKALSGSTSLSASSSCTSPVGNAAAASFQLGAPSTLLASPSGRRASQELLSRLRLCYSRSISERPGQVTSCPVARTDQCHDSEGEILSRCSYKLGPHVRRASEPSGSKRVTFHDQTMRS</sequence>
<accession>A0AAV4FSF0</accession>
<evidence type="ECO:0000313" key="2">
    <source>
        <dbReference type="EMBL" id="GFR76258.1"/>
    </source>
</evidence>
<organism evidence="2 3">
    <name type="scientific">Elysia marginata</name>
    <dbReference type="NCBI Taxonomy" id="1093978"/>
    <lineage>
        <taxon>Eukaryota</taxon>
        <taxon>Metazoa</taxon>
        <taxon>Spiralia</taxon>
        <taxon>Lophotrochozoa</taxon>
        <taxon>Mollusca</taxon>
        <taxon>Gastropoda</taxon>
        <taxon>Heterobranchia</taxon>
        <taxon>Euthyneura</taxon>
        <taxon>Panpulmonata</taxon>
        <taxon>Sacoglossa</taxon>
        <taxon>Placobranchoidea</taxon>
        <taxon>Plakobranchidae</taxon>
        <taxon>Elysia</taxon>
    </lineage>
</organism>
<dbReference type="EMBL" id="BMAT01011635">
    <property type="protein sequence ID" value="GFR76258.1"/>
    <property type="molecule type" value="Genomic_DNA"/>
</dbReference>
<feature type="compositionally biased region" description="Polar residues" evidence="1">
    <location>
        <begin position="29"/>
        <end position="38"/>
    </location>
</feature>
<reference evidence="2 3" key="1">
    <citation type="journal article" date="2021" name="Elife">
        <title>Chloroplast acquisition without the gene transfer in kleptoplastic sea slugs, Plakobranchus ocellatus.</title>
        <authorList>
            <person name="Maeda T."/>
            <person name="Takahashi S."/>
            <person name="Yoshida T."/>
            <person name="Shimamura S."/>
            <person name="Takaki Y."/>
            <person name="Nagai Y."/>
            <person name="Toyoda A."/>
            <person name="Suzuki Y."/>
            <person name="Arimoto A."/>
            <person name="Ishii H."/>
            <person name="Satoh N."/>
            <person name="Nishiyama T."/>
            <person name="Hasebe M."/>
            <person name="Maruyama T."/>
            <person name="Minagawa J."/>
            <person name="Obokata J."/>
            <person name="Shigenobu S."/>
        </authorList>
    </citation>
    <scope>NUCLEOTIDE SEQUENCE [LARGE SCALE GENOMIC DNA]</scope>
</reference>
<feature type="region of interest" description="Disordered" evidence="1">
    <location>
        <begin position="1"/>
        <end position="38"/>
    </location>
</feature>
<keyword evidence="3" id="KW-1185">Reference proteome</keyword>
<evidence type="ECO:0000256" key="1">
    <source>
        <dbReference type="SAM" id="MobiDB-lite"/>
    </source>
</evidence>
<protein>
    <submittedName>
        <fullName evidence="2">Uncharacterized protein</fullName>
    </submittedName>
</protein>
<comment type="caution">
    <text evidence="2">The sequence shown here is derived from an EMBL/GenBank/DDBJ whole genome shotgun (WGS) entry which is preliminary data.</text>
</comment>